<keyword evidence="4" id="KW-1185">Reference proteome</keyword>
<feature type="non-terminal residue" evidence="3">
    <location>
        <position position="1"/>
    </location>
</feature>
<dbReference type="EMBL" id="JAMKFB020000720">
    <property type="protein sequence ID" value="KAL0147871.1"/>
    <property type="molecule type" value="Genomic_DNA"/>
</dbReference>
<comment type="caution">
    <text evidence="3">The sequence shown here is derived from an EMBL/GenBank/DDBJ whole genome shotgun (WGS) entry which is preliminary data.</text>
</comment>
<protein>
    <submittedName>
        <fullName evidence="3">Uncharacterized protein</fullName>
    </submittedName>
</protein>
<evidence type="ECO:0000313" key="4">
    <source>
        <dbReference type="Proteomes" id="UP001529510"/>
    </source>
</evidence>
<feature type="region of interest" description="Disordered" evidence="1">
    <location>
        <begin position="84"/>
        <end position="104"/>
    </location>
</feature>
<evidence type="ECO:0000256" key="1">
    <source>
        <dbReference type="SAM" id="MobiDB-lite"/>
    </source>
</evidence>
<evidence type="ECO:0000313" key="2">
    <source>
        <dbReference type="EMBL" id="KAL0147871.1"/>
    </source>
</evidence>
<organism evidence="3 4">
    <name type="scientific">Cirrhinus mrigala</name>
    <name type="common">Mrigala</name>
    <dbReference type="NCBI Taxonomy" id="683832"/>
    <lineage>
        <taxon>Eukaryota</taxon>
        <taxon>Metazoa</taxon>
        <taxon>Chordata</taxon>
        <taxon>Craniata</taxon>
        <taxon>Vertebrata</taxon>
        <taxon>Euteleostomi</taxon>
        <taxon>Actinopterygii</taxon>
        <taxon>Neopterygii</taxon>
        <taxon>Teleostei</taxon>
        <taxon>Ostariophysi</taxon>
        <taxon>Cypriniformes</taxon>
        <taxon>Cyprinidae</taxon>
        <taxon>Labeoninae</taxon>
        <taxon>Labeonini</taxon>
        <taxon>Cirrhinus</taxon>
    </lineage>
</organism>
<dbReference type="EMBL" id="JAMKFB020000709">
    <property type="protein sequence ID" value="KAL0148241.1"/>
    <property type="molecule type" value="Genomic_DNA"/>
</dbReference>
<sequence length="104" mass="11759">VCARRLTGEGIFEKTPSPAVCQRIRADSDRKKLAEGGLRDSKTGLPELCLQMSWTTWGWSRHSREERNSTLLKKVNGVQRFEPCQTPEEEMEEMAGELQHATGV</sequence>
<gene>
    <name evidence="3" type="ORF">M9458_056473</name>
    <name evidence="2" type="ORF">M9458_056830</name>
</gene>
<accession>A0ABD0MHI9</accession>
<dbReference type="Proteomes" id="UP001529510">
    <property type="component" value="Unassembled WGS sequence"/>
</dbReference>
<evidence type="ECO:0000313" key="3">
    <source>
        <dbReference type="EMBL" id="KAL0148241.1"/>
    </source>
</evidence>
<proteinExistence type="predicted"/>
<name>A0ABD0MHI9_CIRMR</name>
<dbReference type="AlphaFoldDB" id="A0ABD0MHI9"/>
<reference evidence="3 4" key="1">
    <citation type="submission" date="2024-05" db="EMBL/GenBank/DDBJ databases">
        <title>Genome sequencing and assembly of Indian major carp, Cirrhinus mrigala (Hamilton, 1822).</title>
        <authorList>
            <person name="Mohindra V."/>
            <person name="Chowdhury L.M."/>
            <person name="Lal K."/>
            <person name="Jena J.K."/>
        </authorList>
    </citation>
    <scope>NUCLEOTIDE SEQUENCE [LARGE SCALE GENOMIC DNA]</scope>
    <source>
        <strain evidence="3">CM1030</strain>
        <tissue evidence="3">Blood</tissue>
    </source>
</reference>